<dbReference type="EMBL" id="AMXI01000197">
    <property type="protein sequence ID" value="EKN42966.1"/>
    <property type="molecule type" value="Genomic_DNA"/>
</dbReference>
<comment type="caution">
    <text evidence="1">The sequence shown here is derived from an EMBL/GenBank/DDBJ whole genome shotgun (WGS) entry which is preliminary data.</text>
</comment>
<dbReference type="AlphaFoldDB" id="M1ZU92"/>
<reference evidence="1 2" key="2">
    <citation type="submission" date="2013-03" db="EMBL/GenBank/DDBJ databases">
        <title>Diversity in Clostridium botulinum.</title>
        <authorList>
            <person name="Timme R.E."/>
            <person name="Allard M."/>
            <person name="Luo Y."/>
            <person name="Strain E."/>
            <person name="Gonzalez-Escalona N."/>
            <person name="Brown E."/>
        </authorList>
    </citation>
    <scope>NUCLEOTIDE SEQUENCE [LARGE SCALE GENOMIC DNA]</scope>
    <source>
        <strain evidence="1 2">CFSAN001627</strain>
    </source>
</reference>
<sequence>MAVNKKEFEIKYLLSLNAIVHECKCTFTVIKFNKEINEIDAFNIFSLNFNKDVFKNQDTRFELVSVKEI</sequence>
<evidence type="ECO:0000313" key="2">
    <source>
        <dbReference type="Proteomes" id="UP000011944"/>
    </source>
</evidence>
<dbReference type="PATRIC" id="fig|1232189.3.peg.584"/>
<proteinExistence type="predicted"/>
<gene>
    <name evidence="1" type="ORF">CFSAN001627_03575</name>
</gene>
<reference evidence="1 2" key="1">
    <citation type="submission" date="2012-10" db="EMBL/GenBank/DDBJ databases">
        <authorList>
            <person name="Strain E.A."/>
            <person name="Brown E."/>
            <person name="Allard M.W."/>
            <person name="Gonzalez-Escalona N."/>
            <person name="Timme R."/>
        </authorList>
    </citation>
    <scope>NUCLEOTIDE SEQUENCE [LARGE SCALE GENOMIC DNA]</scope>
    <source>
        <strain evidence="1 2">CFSAN001627</strain>
    </source>
</reference>
<dbReference type="Proteomes" id="UP000011944">
    <property type="component" value="Unassembled WGS sequence"/>
</dbReference>
<organism evidence="1 2">
    <name type="scientific">Clostridium botulinum CFSAN001627</name>
    <dbReference type="NCBI Taxonomy" id="1232189"/>
    <lineage>
        <taxon>Bacteria</taxon>
        <taxon>Bacillati</taxon>
        <taxon>Bacillota</taxon>
        <taxon>Clostridia</taxon>
        <taxon>Eubacteriales</taxon>
        <taxon>Clostridiaceae</taxon>
        <taxon>Clostridium</taxon>
    </lineage>
</organism>
<name>M1ZU92_CLOBO</name>
<accession>M1ZU92</accession>
<protein>
    <submittedName>
        <fullName evidence="1">Uncharacterized protein</fullName>
    </submittedName>
</protein>
<evidence type="ECO:0000313" key="1">
    <source>
        <dbReference type="EMBL" id="EKN42966.1"/>
    </source>
</evidence>